<keyword evidence="2" id="KW-1185">Reference proteome</keyword>
<accession>A0A8S4SHR9</accession>
<dbReference type="AlphaFoldDB" id="A0A8S4SHR9"/>
<organism evidence="1 2">
    <name type="scientific">Pararge aegeria aegeria</name>
    <dbReference type="NCBI Taxonomy" id="348720"/>
    <lineage>
        <taxon>Eukaryota</taxon>
        <taxon>Metazoa</taxon>
        <taxon>Ecdysozoa</taxon>
        <taxon>Arthropoda</taxon>
        <taxon>Hexapoda</taxon>
        <taxon>Insecta</taxon>
        <taxon>Pterygota</taxon>
        <taxon>Neoptera</taxon>
        <taxon>Endopterygota</taxon>
        <taxon>Lepidoptera</taxon>
        <taxon>Glossata</taxon>
        <taxon>Ditrysia</taxon>
        <taxon>Papilionoidea</taxon>
        <taxon>Nymphalidae</taxon>
        <taxon>Satyrinae</taxon>
        <taxon>Satyrini</taxon>
        <taxon>Parargina</taxon>
        <taxon>Pararge</taxon>
    </lineage>
</organism>
<reference evidence="1" key="1">
    <citation type="submission" date="2022-03" db="EMBL/GenBank/DDBJ databases">
        <authorList>
            <person name="Lindestad O."/>
        </authorList>
    </citation>
    <scope>NUCLEOTIDE SEQUENCE</scope>
</reference>
<proteinExistence type="predicted"/>
<dbReference type="Proteomes" id="UP000838756">
    <property type="component" value="Unassembled WGS sequence"/>
</dbReference>
<dbReference type="OrthoDB" id="407509at2759"/>
<protein>
    <submittedName>
        <fullName evidence="1">Jg17822 protein</fullName>
    </submittedName>
</protein>
<evidence type="ECO:0000313" key="2">
    <source>
        <dbReference type="Proteomes" id="UP000838756"/>
    </source>
</evidence>
<name>A0A8S4SHR9_9NEOP</name>
<sequence length="129" mass="14582">MLFVINLRFIGSTFTGLDGTYGSQENSQHAIDKAMLGVSLPDQMRYEDIRRRTTINDIAQRVAKLKWQIVCRVDGRQGPKVLKWRPRQTSKGSAALVNPVAVVRSHGVAWSRWTLTSTSPLFLELRCLP</sequence>
<comment type="caution">
    <text evidence="1">The sequence shown here is derived from an EMBL/GenBank/DDBJ whole genome shotgun (WGS) entry which is preliminary data.</text>
</comment>
<evidence type="ECO:0000313" key="1">
    <source>
        <dbReference type="EMBL" id="CAH2266259.1"/>
    </source>
</evidence>
<gene>
    <name evidence="1" type="primary">jg17822</name>
    <name evidence="1" type="ORF">PAEG_LOCUS25228</name>
</gene>
<dbReference type="EMBL" id="CAKXAJ010026304">
    <property type="protein sequence ID" value="CAH2266259.1"/>
    <property type="molecule type" value="Genomic_DNA"/>
</dbReference>